<keyword evidence="4 8" id="KW-1003">Cell membrane</keyword>
<name>A0A1G2BTN6_9BACT</name>
<dbReference type="GO" id="GO:0000287">
    <property type="term" value="F:magnesium ion binding"/>
    <property type="evidence" value="ECO:0007669"/>
    <property type="project" value="TreeGrafter"/>
</dbReference>
<comment type="function">
    <text evidence="8">Mediates influx of magnesium ions.</text>
</comment>
<dbReference type="Proteomes" id="UP000177349">
    <property type="component" value="Unassembled WGS sequence"/>
</dbReference>
<keyword evidence="8" id="KW-0460">Magnesium</keyword>
<comment type="caution">
    <text evidence="9">The sequence shown here is derived from an EMBL/GenBank/DDBJ whole genome shotgun (WGS) entry which is preliminary data.</text>
</comment>
<evidence type="ECO:0000256" key="2">
    <source>
        <dbReference type="ARBA" id="ARBA00009765"/>
    </source>
</evidence>
<comment type="similarity">
    <text evidence="2 8">Belongs to the CorA metal ion transporter (MIT) (TC 1.A.35) family.</text>
</comment>
<dbReference type="Pfam" id="PF01544">
    <property type="entry name" value="CorA"/>
    <property type="match status" value="1"/>
</dbReference>
<organism evidence="9 10">
    <name type="scientific">Candidatus Komeilibacteria bacterium RIFCSPLOWO2_01_FULL_53_11</name>
    <dbReference type="NCBI Taxonomy" id="1798552"/>
    <lineage>
        <taxon>Bacteria</taxon>
        <taxon>Candidatus Komeiliibacteriota</taxon>
    </lineage>
</organism>
<dbReference type="InterPro" id="IPR045863">
    <property type="entry name" value="CorA_TM1_TM2"/>
</dbReference>
<proteinExistence type="inferred from homology"/>
<dbReference type="Gene3D" id="3.30.460.20">
    <property type="entry name" value="CorA soluble domain-like"/>
    <property type="match status" value="1"/>
</dbReference>
<dbReference type="GO" id="GO:0005886">
    <property type="term" value="C:plasma membrane"/>
    <property type="evidence" value="ECO:0007669"/>
    <property type="project" value="UniProtKB-SubCell"/>
</dbReference>
<dbReference type="Gene3D" id="1.20.58.340">
    <property type="entry name" value="Magnesium transport protein CorA, transmembrane region"/>
    <property type="match status" value="2"/>
</dbReference>
<evidence type="ECO:0000256" key="6">
    <source>
        <dbReference type="ARBA" id="ARBA00022989"/>
    </source>
</evidence>
<keyword evidence="3 8" id="KW-0813">Transport</keyword>
<keyword evidence="6 8" id="KW-1133">Transmembrane helix</keyword>
<reference evidence="9 10" key="1">
    <citation type="journal article" date="2016" name="Nat. Commun.">
        <title>Thousands of microbial genomes shed light on interconnected biogeochemical processes in an aquifer system.</title>
        <authorList>
            <person name="Anantharaman K."/>
            <person name="Brown C.T."/>
            <person name="Hug L.A."/>
            <person name="Sharon I."/>
            <person name="Castelle C.J."/>
            <person name="Probst A.J."/>
            <person name="Thomas B.C."/>
            <person name="Singh A."/>
            <person name="Wilkins M.J."/>
            <person name="Karaoz U."/>
            <person name="Brodie E.L."/>
            <person name="Williams K.H."/>
            <person name="Hubbard S.S."/>
            <person name="Banfield J.F."/>
        </authorList>
    </citation>
    <scope>NUCLEOTIDE SEQUENCE [LARGE SCALE GENOMIC DNA]</scope>
</reference>
<sequence>MPGPTHNNHTAAREKVMPQNGVKIDLIDYDSDQVSEKKITNVEDCFAFKDTPTVTWINVEGLRRVDLIETIGTHFELHPLLIEDILTTAQRPKIEDYKETLLIVFKMLSYDSKLDKLRTEHVSLILHKHYVISFQEGARGDLFDPVRQNIREKKGKIREKGTDFLVYSILDAIVDNYFSILERVGERLERIESDVVKNPKPMILHTVQRLRRSMAELRRSIWPLREVTSSLAKGDSPLVAERTRIYFRDVYEHIIQVIETMETNRDVIAGLVDVYLSSVSNRMNEIMKVLTVITTLFIPLTFITGLYGMNFAYMPGLNARWGYPVVLVLMFGVFSGMLVYFRNRKWF</sequence>
<evidence type="ECO:0000256" key="1">
    <source>
        <dbReference type="ARBA" id="ARBA00004651"/>
    </source>
</evidence>
<keyword evidence="8" id="KW-0406">Ion transport</keyword>
<gene>
    <name evidence="8" type="primary">corA</name>
    <name evidence="9" type="ORF">A3B31_03430</name>
</gene>
<dbReference type="CDD" id="cd12828">
    <property type="entry name" value="TmCorA-like_1"/>
    <property type="match status" value="1"/>
</dbReference>
<feature type="transmembrane region" description="Helical" evidence="8">
    <location>
        <begin position="321"/>
        <end position="341"/>
    </location>
</feature>
<dbReference type="EMBL" id="MHKN01000018">
    <property type="protein sequence ID" value="OGY92378.1"/>
    <property type="molecule type" value="Genomic_DNA"/>
</dbReference>
<evidence type="ECO:0000256" key="4">
    <source>
        <dbReference type="ARBA" id="ARBA00022475"/>
    </source>
</evidence>
<keyword evidence="5 8" id="KW-0812">Transmembrane</keyword>
<keyword evidence="7 8" id="KW-0472">Membrane</keyword>
<evidence type="ECO:0000256" key="8">
    <source>
        <dbReference type="RuleBase" id="RU362010"/>
    </source>
</evidence>
<dbReference type="PANTHER" id="PTHR46494">
    <property type="entry name" value="CORA FAMILY METAL ION TRANSPORTER (EUROFUNG)"/>
    <property type="match status" value="1"/>
</dbReference>
<comment type="subcellular location">
    <subcellularLocation>
        <location evidence="1">Cell membrane</location>
        <topology evidence="1">Multi-pass membrane protein</topology>
    </subcellularLocation>
    <subcellularLocation>
        <location evidence="8">Membrane</location>
        <topology evidence="8">Multi-pass membrane protein</topology>
    </subcellularLocation>
</comment>
<dbReference type="InterPro" id="IPR002523">
    <property type="entry name" value="MgTranspt_CorA/ZnTranspt_ZntB"/>
</dbReference>
<dbReference type="FunFam" id="1.20.58.340:FF:000012">
    <property type="entry name" value="Magnesium transport protein CorA"/>
    <property type="match status" value="1"/>
</dbReference>
<dbReference type="GO" id="GO:0050897">
    <property type="term" value="F:cobalt ion binding"/>
    <property type="evidence" value="ECO:0007669"/>
    <property type="project" value="TreeGrafter"/>
</dbReference>
<accession>A0A1G2BTN6</accession>
<evidence type="ECO:0000256" key="5">
    <source>
        <dbReference type="ARBA" id="ARBA00022692"/>
    </source>
</evidence>
<dbReference type="AlphaFoldDB" id="A0A1G2BTN6"/>
<dbReference type="PANTHER" id="PTHR46494:SF1">
    <property type="entry name" value="CORA FAMILY METAL ION TRANSPORTER (EUROFUNG)"/>
    <property type="match status" value="1"/>
</dbReference>
<evidence type="ECO:0000313" key="10">
    <source>
        <dbReference type="Proteomes" id="UP000177349"/>
    </source>
</evidence>
<dbReference type="InterPro" id="IPR004488">
    <property type="entry name" value="Mg/Co-transport_prot_CorA"/>
</dbReference>
<evidence type="ECO:0000313" key="9">
    <source>
        <dbReference type="EMBL" id="OGY92378.1"/>
    </source>
</evidence>
<dbReference type="GO" id="GO:0015087">
    <property type="term" value="F:cobalt ion transmembrane transporter activity"/>
    <property type="evidence" value="ECO:0007669"/>
    <property type="project" value="UniProtKB-UniRule"/>
</dbReference>
<dbReference type="GO" id="GO:0015095">
    <property type="term" value="F:magnesium ion transmembrane transporter activity"/>
    <property type="evidence" value="ECO:0007669"/>
    <property type="project" value="UniProtKB-UniRule"/>
</dbReference>
<dbReference type="InterPro" id="IPR045861">
    <property type="entry name" value="CorA_cytoplasmic_dom"/>
</dbReference>
<dbReference type="SUPFAM" id="SSF144083">
    <property type="entry name" value="Magnesium transport protein CorA, transmembrane region"/>
    <property type="match status" value="1"/>
</dbReference>
<evidence type="ECO:0000256" key="7">
    <source>
        <dbReference type="ARBA" id="ARBA00023136"/>
    </source>
</evidence>
<evidence type="ECO:0000256" key="3">
    <source>
        <dbReference type="ARBA" id="ARBA00022448"/>
    </source>
</evidence>
<dbReference type="NCBIfam" id="TIGR00383">
    <property type="entry name" value="corA"/>
    <property type="match status" value="1"/>
</dbReference>
<dbReference type="SUPFAM" id="SSF143865">
    <property type="entry name" value="CorA soluble domain-like"/>
    <property type="match status" value="1"/>
</dbReference>
<protein>
    <recommendedName>
        <fullName evidence="8">Magnesium transport protein CorA</fullName>
    </recommendedName>
</protein>
<feature type="transmembrane region" description="Helical" evidence="8">
    <location>
        <begin position="289"/>
        <end position="309"/>
    </location>
</feature>